<evidence type="ECO:0000313" key="1">
    <source>
        <dbReference type="EMBL" id="KAF3493805.1"/>
    </source>
</evidence>
<gene>
    <name evidence="1" type="ORF">DY000_02053207</name>
</gene>
<organism evidence="1 2">
    <name type="scientific">Brassica cretica</name>
    <name type="common">Mustard</name>
    <dbReference type="NCBI Taxonomy" id="69181"/>
    <lineage>
        <taxon>Eukaryota</taxon>
        <taxon>Viridiplantae</taxon>
        <taxon>Streptophyta</taxon>
        <taxon>Embryophyta</taxon>
        <taxon>Tracheophyta</taxon>
        <taxon>Spermatophyta</taxon>
        <taxon>Magnoliopsida</taxon>
        <taxon>eudicotyledons</taxon>
        <taxon>Gunneridae</taxon>
        <taxon>Pentapetalae</taxon>
        <taxon>rosids</taxon>
        <taxon>malvids</taxon>
        <taxon>Brassicales</taxon>
        <taxon>Brassicaceae</taxon>
        <taxon>Brassiceae</taxon>
        <taxon>Brassica</taxon>
    </lineage>
</organism>
<protein>
    <submittedName>
        <fullName evidence="1">Uncharacterized protein</fullName>
    </submittedName>
</protein>
<name>A0ABQ7A821_BRACR</name>
<dbReference type="Proteomes" id="UP000266723">
    <property type="component" value="Unassembled WGS sequence"/>
</dbReference>
<dbReference type="EMBL" id="QGKV02002055">
    <property type="protein sequence ID" value="KAF3493805.1"/>
    <property type="molecule type" value="Genomic_DNA"/>
</dbReference>
<accession>A0ABQ7A821</accession>
<reference evidence="1 2" key="1">
    <citation type="journal article" date="2020" name="BMC Genomics">
        <title>Intraspecific diversification of the crop wild relative Brassica cretica Lam. using demographic model selection.</title>
        <authorList>
            <person name="Kioukis A."/>
            <person name="Michalopoulou V.A."/>
            <person name="Briers L."/>
            <person name="Pirintsos S."/>
            <person name="Studholme D.J."/>
            <person name="Pavlidis P."/>
            <person name="Sarris P.F."/>
        </authorList>
    </citation>
    <scope>NUCLEOTIDE SEQUENCE [LARGE SCALE GENOMIC DNA]</scope>
    <source>
        <strain evidence="2">cv. PFS-1207/04</strain>
    </source>
</reference>
<keyword evidence="2" id="KW-1185">Reference proteome</keyword>
<sequence length="131" mass="14093">MDMGFHCPYFHGSLCYVIAKVPNVEIFASSFPTTLVFSASDLGLLFGHFSCSTQKIFSSSSVMGLLNGESSRAAENIFLNSSSVAALAFALATEMSAAGVLRFSLLPPLRGVCRFSRSWVDMSDRAFVAES</sequence>
<comment type="caution">
    <text evidence="1">The sequence shown here is derived from an EMBL/GenBank/DDBJ whole genome shotgun (WGS) entry which is preliminary data.</text>
</comment>
<evidence type="ECO:0000313" key="2">
    <source>
        <dbReference type="Proteomes" id="UP000266723"/>
    </source>
</evidence>
<proteinExistence type="predicted"/>